<protein>
    <submittedName>
        <fullName evidence="7">Embryonic lethal abnormal vision 4</fullName>
    </submittedName>
</protein>
<dbReference type="InterPro" id="IPR035979">
    <property type="entry name" value="RBD_domain_sf"/>
</dbReference>
<dbReference type="Gene3D" id="3.30.70.330">
    <property type="match status" value="3"/>
</dbReference>
<dbReference type="SUPFAM" id="SSF54928">
    <property type="entry name" value="RNA-binding domain, RBD"/>
    <property type="match status" value="2"/>
</dbReference>
<gene>
    <name evidence="7" type="primary">elav4</name>
</gene>
<dbReference type="InterPro" id="IPR034775">
    <property type="entry name" value="Elav_RRM1"/>
</dbReference>
<feature type="domain" description="RRM" evidence="6">
    <location>
        <begin position="447"/>
        <end position="525"/>
    </location>
</feature>
<keyword evidence="3 4" id="KW-0694">RNA-binding</keyword>
<feature type="region of interest" description="Disordered" evidence="5">
    <location>
        <begin position="50"/>
        <end position="75"/>
    </location>
</feature>
<dbReference type="NCBIfam" id="TIGR01661">
    <property type="entry name" value="ELAV_HUD_SF"/>
    <property type="match status" value="1"/>
</dbReference>
<dbReference type="CDD" id="cd12652">
    <property type="entry name" value="RRM2_Hu"/>
    <property type="match status" value="1"/>
</dbReference>
<comment type="similarity">
    <text evidence="1">Belongs to the RRM elav family.</text>
</comment>
<accession>A0A0A7M1Y8</accession>
<proteinExistence type="evidence at transcript level"/>
<reference evidence="7" key="1">
    <citation type="journal article" date="2015" name="Dev. Biol.">
        <title>Embryonic development of the nervous system in the planarian Schmidtea polychroa.</title>
        <authorList>
            <person name="Monjo F."/>
            <person name="Romero R."/>
        </authorList>
    </citation>
    <scope>NUCLEOTIDE SEQUENCE</scope>
</reference>
<evidence type="ECO:0000256" key="4">
    <source>
        <dbReference type="PROSITE-ProRule" id="PRU00176"/>
    </source>
</evidence>
<dbReference type="Pfam" id="PF00076">
    <property type="entry name" value="RRM_1"/>
    <property type="match status" value="3"/>
</dbReference>
<evidence type="ECO:0000259" key="6">
    <source>
        <dbReference type="PROSITE" id="PS50102"/>
    </source>
</evidence>
<dbReference type="GO" id="GO:0003723">
    <property type="term" value="F:RNA binding"/>
    <property type="evidence" value="ECO:0007669"/>
    <property type="project" value="UniProtKB-UniRule"/>
</dbReference>
<feature type="non-terminal residue" evidence="7">
    <location>
        <position position="541"/>
    </location>
</feature>
<dbReference type="InterPro" id="IPR006548">
    <property type="entry name" value="ELAD_HU_SF"/>
</dbReference>
<sequence>LFIRCVGFSENRQRQLNNNTNSNNISNPDNKFTDHVITDFKNHHIDILTDDNYSSDASDSQKTDKDNSISSDEQTNHLESIDDDIQHQTDEEARSPNGSLVNENRTNLIVNYLPQNMTQEEMRNLFSSLGEVESCKLIRDKTTGQSLSYGFVNYQDAKDASNAIRQFNGLRLQNKIIKVSLARPSSETIKGANLYICGLPKSMTQLELEQLFSQYGTIITCRILVDSVTGNSKGVAFIRYDQRYEAETAIKKLNNYTPPNGTEPITVKLANTPFNINNSCNMQSSILANGNVEYLNGSTNGSVPSNNNNNNNNIRGIIPPLRPNGSNCSDMMPRLDVVMPNNGNQPNGVINTEFVQSSSATMPPSHQLPFPPGQMVCLPQMHSIATFPMSYPGIQHPGLQSISVPPGATTVQTTHLVPSNGGPSPSPFLSIETIPTTTHLIDPNNLYCLVVYNLSPDTKEATLWQTFGPFGAVQSVNLARDPQTGKCRGFGLITMPNYHEALLAIQHLNGNSLDNRALQIAFSQSIKMTPVNPFVLPSMAP</sequence>
<dbReference type="SMART" id="SM00360">
    <property type="entry name" value="RRM"/>
    <property type="match status" value="3"/>
</dbReference>
<dbReference type="EMBL" id="KJ493807">
    <property type="protein sequence ID" value="AIZ72735.1"/>
    <property type="molecule type" value="mRNA"/>
</dbReference>
<dbReference type="InterPro" id="IPR000504">
    <property type="entry name" value="RRM_dom"/>
</dbReference>
<name>A0A0A7M1Y8_SCHPL</name>
<dbReference type="PRINTS" id="PR00961">
    <property type="entry name" value="HUDSXLRNA"/>
</dbReference>
<dbReference type="GO" id="GO:0050686">
    <property type="term" value="P:negative regulation of mRNA processing"/>
    <property type="evidence" value="ECO:0007669"/>
    <property type="project" value="UniProtKB-ARBA"/>
</dbReference>
<keyword evidence="2" id="KW-0677">Repeat</keyword>
<evidence type="ECO:0000256" key="1">
    <source>
        <dbReference type="ARBA" id="ARBA00006266"/>
    </source>
</evidence>
<dbReference type="AlphaFoldDB" id="A0A0A7M1Y8"/>
<dbReference type="FunFam" id="3.30.70.330:FF:000205">
    <property type="entry name" value="Sex lethal, isoform B"/>
    <property type="match status" value="1"/>
</dbReference>
<feature type="domain" description="RRM" evidence="6">
    <location>
        <begin position="106"/>
        <end position="184"/>
    </location>
</feature>
<dbReference type="GO" id="GO:1990904">
    <property type="term" value="C:ribonucleoprotein complex"/>
    <property type="evidence" value="ECO:0007669"/>
    <property type="project" value="InterPro"/>
</dbReference>
<dbReference type="FunFam" id="3.30.70.330:FF:000480">
    <property type="entry name" value="Fne, isoform A"/>
    <property type="match status" value="1"/>
</dbReference>
<organism evidence="7">
    <name type="scientific">Schmidtea polychroa</name>
    <name type="common">Freshwater planarian flatworm</name>
    <name type="synonym">Dugesia polychroa</name>
    <dbReference type="NCBI Taxonomy" id="50054"/>
    <lineage>
        <taxon>Eukaryota</taxon>
        <taxon>Metazoa</taxon>
        <taxon>Spiralia</taxon>
        <taxon>Lophotrochozoa</taxon>
        <taxon>Platyhelminthes</taxon>
        <taxon>Rhabditophora</taxon>
        <taxon>Seriata</taxon>
        <taxon>Tricladida</taxon>
        <taxon>Continenticola</taxon>
        <taxon>Geoplanoidea</taxon>
        <taxon>Dugesiidae</taxon>
        <taxon>Schmidtea</taxon>
    </lineage>
</organism>
<evidence type="ECO:0000256" key="2">
    <source>
        <dbReference type="ARBA" id="ARBA00022737"/>
    </source>
</evidence>
<dbReference type="PANTHER" id="PTHR10352">
    <property type="entry name" value="EUKARYOTIC TRANSLATION INITIATION FACTOR 3 SUBUNIT G"/>
    <property type="match status" value="1"/>
</dbReference>
<dbReference type="CDD" id="cd12650">
    <property type="entry name" value="RRM1_Hu"/>
    <property type="match status" value="1"/>
</dbReference>
<evidence type="ECO:0000313" key="7">
    <source>
        <dbReference type="EMBL" id="AIZ72735.1"/>
    </source>
</evidence>
<dbReference type="PROSITE" id="PS50102">
    <property type="entry name" value="RRM"/>
    <property type="match status" value="3"/>
</dbReference>
<evidence type="ECO:0000256" key="5">
    <source>
        <dbReference type="SAM" id="MobiDB-lite"/>
    </source>
</evidence>
<feature type="non-terminal residue" evidence="7">
    <location>
        <position position="1"/>
    </location>
</feature>
<dbReference type="GO" id="GO:0005634">
    <property type="term" value="C:nucleus"/>
    <property type="evidence" value="ECO:0007669"/>
    <property type="project" value="UniProtKB-ARBA"/>
</dbReference>
<dbReference type="InterPro" id="IPR012677">
    <property type="entry name" value="Nucleotide-bd_a/b_plait_sf"/>
</dbReference>
<evidence type="ECO:0000256" key="3">
    <source>
        <dbReference type="ARBA" id="ARBA00022884"/>
    </source>
</evidence>
<feature type="domain" description="RRM" evidence="6">
    <location>
        <begin position="192"/>
        <end position="272"/>
    </location>
</feature>
<dbReference type="InterPro" id="IPR002343">
    <property type="entry name" value="Hud_Sxl_RNA"/>
</dbReference>